<dbReference type="GO" id="GO:0051721">
    <property type="term" value="F:protein phosphatase 2A binding"/>
    <property type="evidence" value="ECO:0007669"/>
    <property type="project" value="TreeGrafter"/>
</dbReference>
<dbReference type="Pfam" id="PF04177">
    <property type="entry name" value="TAP42"/>
    <property type="match status" value="1"/>
</dbReference>
<dbReference type="InterPro" id="IPR007304">
    <property type="entry name" value="TAP46-like"/>
</dbReference>
<dbReference type="PANTHER" id="PTHR10933">
    <property type="entry name" value="IMMUNOGLOBULIN-BINDING PROTEIN 1"/>
    <property type="match status" value="1"/>
</dbReference>
<evidence type="ECO:0000313" key="3">
    <source>
        <dbReference type="Proteomes" id="UP000708148"/>
    </source>
</evidence>
<dbReference type="GO" id="GO:0005829">
    <property type="term" value="C:cytosol"/>
    <property type="evidence" value="ECO:0007669"/>
    <property type="project" value="TreeGrafter"/>
</dbReference>
<accession>A0A8S1IRQ3</accession>
<dbReference type="PANTHER" id="PTHR10933:SF9">
    <property type="entry name" value="IMMUNOGLOBULIN-BINDING PROTEIN 1"/>
    <property type="match status" value="1"/>
</dbReference>
<comment type="caution">
    <text evidence="2">The sequence shown here is derived from an EMBL/GenBank/DDBJ whole genome shotgun (WGS) entry which is preliminary data.</text>
</comment>
<dbReference type="GO" id="GO:0009966">
    <property type="term" value="P:regulation of signal transduction"/>
    <property type="evidence" value="ECO:0007669"/>
    <property type="project" value="InterPro"/>
</dbReference>
<dbReference type="AlphaFoldDB" id="A0A8S1IRQ3"/>
<dbReference type="EMBL" id="CAJHUC010000712">
    <property type="protein sequence ID" value="CAD7697788.1"/>
    <property type="molecule type" value="Genomic_DNA"/>
</dbReference>
<feature type="compositionally biased region" description="Polar residues" evidence="1">
    <location>
        <begin position="246"/>
        <end position="260"/>
    </location>
</feature>
<feature type="region of interest" description="Disordered" evidence="1">
    <location>
        <begin position="319"/>
        <end position="372"/>
    </location>
</feature>
<dbReference type="InterPro" id="IPR038511">
    <property type="entry name" value="TAP42/TAP46-like_sf"/>
</dbReference>
<dbReference type="OrthoDB" id="10261753at2759"/>
<organism evidence="2 3">
    <name type="scientific">Ostreobium quekettii</name>
    <dbReference type="NCBI Taxonomy" id="121088"/>
    <lineage>
        <taxon>Eukaryota</taxon>
        <taxon>Viridiplantae</taxon>
        <taxon>Chlorophyta</taxon>
        <taxon>core chlorophytes</taxon>
        <taxon>Ulvophyceae</taxon>
        <taxon>TCBD clade</taxon>
        <taxon>Bryopsidales</taxon>
        <taxon>Ostreobineae</taxon>
        <taxon>Ostreobiaceae</taxon>
        <taxon>Ostreobium</taxon>
    </lineage>
</organism>
<feature type="region of interest" description="Disordered" evidence="1">
    <location>
        <begin position="235"/>
        <end position="262"/>
    </location>
</feature>
<protein>
    <recommendedName>
        <fullName evidence="4">TAP42-like protein</fullName>
    </recommendedName>
</protein>
<sequence>MGLPPEVLALDLSPSLGDVPLSELFERARTIHAHLASIPASGDRGRSLLCAALAWLAEAEARLALLGVFSPNEDADDLATGDLKYVLVPFYMAELMAAARGGGDPAEDGRALVRALRCLAAFLERCRQYGLFGEVIPDAEDSHSPLDANARRTQKVARFKRAREVEKQLEKLQRLRSNMDRLEKDAEDPSHVLNIDEEVTRRTWLLTIEWAAAQALDQQQVLRQEVEILKVMEERGESRQGGNSGASGTSAQEAPSQSHVSAEMMQKLAAIGASLAGQGRQRQAQAQAEVFRPSHILPTVTVEQQAVKEWREALALQQAREAAASKRAGDESGGSGSEEEGGKGVYEQRAWDDWKDDHPRGYGNSKLRPCAQ</sequence>
<dbReference type="Gene3D" id="1.25.40.540">
    <property type="entry name" value="TAP42-like family"/>
    <property type="match status" value="1"/>
</dbReference>
<dbReference type="GO" id="GO:0035303">
    <property type="term" value="P:regulation of dephosphorylation"/>
    <property type="evidence" value="ECO:0007669"/>
    <property type="project" value="TreeGrafter"/>
</dbReference>
<evidence type="ECO:0000256" key="1">
    <source>
        <dbReference type="SAM" id="MobiDB-lite"/>
    </source>
</evidence>
<evidence type="ECO:0008006" key="4">
    <source>
        <dbReference type="Google" id="ProtNLM"/>
    </source>
</evidence>
<name>A0A8S1IRQ3_9CHLO</name>
<dbReference type="Proteomes" id="UP000708148">
    <property type="component" value="Unassembled WGS sequence"/>
</dbReference>
<reference evidence="2" key="1">
    <citation type="submission" date="2020-12" db="EMBL/GenBank/DDBJ databases">
        <authorList>
            <person name="Iha C."/>
        </authorList>
    </citation>
    <scope>NUCLEOTIDE SEQUENCE</scope>
</reference>
<evidence type="ECO:0000313" key="2">
    <source>
        <dbReference type="EMBL" id="CAD7697788.1"/>
    </source>
</evidence>
<keyword evidence="3" id="KW-1185">Reference proteome</keyword>
<gene>
    <name evidence="2" type="ORF">OSTQU699_LOCUS3149</name>
</gene>
<proteinExistence type="predicted"/>
<feature type="compositionally biased region" description="Basic and acidic residues" evidence="1">
    <location>
        <begin position="349"/>
        <end position="360"/>
    </location>
</feature>